<dbReference type="HOGENOM" id="CLU_041217_9_7_1"/>
<organism evidence="7 8">
    <name type="scientific">Ciona intestinalis</name>
    <name type="common">Transparent sea squirt</name>
    <name type="synonym">Ascidia intestinalis</name>
    <dbReference type="NCBI Taxonomy" id="7719"/>
    <lineage>
        <taxon>Eukaryota</taxon>
        <taxon>Metazoa</taxon>
        <taxon>Chordata</taxon>
        <taxon>Tunicata</taxon>
        <taxon>Ascidiacea</taxon>
        <taxon>Phlebobranchia</taxon>
        <taxon>Cionidae</taxon>
        <taxon>Ciona</taxon>
    </lineage>
</organism>
<feature type="region of interest" description="Disordered" evidence="6">
    <location>
        <begin position="1"/>
        <end position="22"/>
    </location>
</feature>
<evidence type="ECO:0000256" key="5">
    <source>
        <dbReference type="ARBA" id="ARBA00048098"/>
    </source>
</evidence>
<protein>
    <recommendedName>
        <fullName evidence="2">small monomeric GTPase</fullName>
        <ecNumber evidence="2">3.6.5.2</ecNumber>
    </recommendedName>
</protein>
<dbReference type="PRINTS" id="PR00449">
    <property type="entry name" value="RASTRNSFRMNG"/>
</dbReference>
<dbReference type="InterPro" id="IPR005225">
    <property type="entry name" value="Small_GTP-bd"/>
</dbReference>
<keyword evidence="4" id="KW-0378">Hydrolase</keyword>
<dbReference type="EC" id="3.6.5.2" evidence="2"/>
<dbReference type="InParanoid" id="F6YA88"/>
<evidence type="ECO:0000256" key="6">
    <source>
        <dbReference type="SAM" id="MobiDB-lite"/>
    </source>
</evidence>
<dbReference type="PANTHER" id="PTHR45704">
    <property type="entry name" value="RAS-LIKE FAMILY MEMBER 11"/>
    <property type="match status" value="1"/>
</dbReference>
<dbReference type="Gene3D" id="3.40.50.300">
    <property type="entry name" value="P-loop containing nucleotide triphosphate hydrolases"/>
    <property type="match status" value="1"/>
</dbReference>
<evidence type="ECO:0000256" key="2">
    <source>
        <dbReference type="ARBA" id="ARBA00011984"/>
    </source>
</evidence>
<name>F6YA88_CIOIN</name>
<evidence type="ECO:0000313" key="7">
    <source>
        <dbReference type="Ensembl" id="ENSCINP00000026160.2"/>
    </source>
</evidence>
<dbReference type="GO" id="GO:0003925">
    <property type="term" value="F:G protein activity"/>
    <property type="evidence" value="ECO:0007669"/>
    <property type="project" value="UniProtKB-EC"/>
</dbReference>
<reference evidence="8" key="1">
    <citation type="journal article" date="2002" name="Science">
        <title>The draft genome of Ciona intestinalis: insights into chordate and vertebrate origins.</title>
        <authorList>
            <person name="Dehal P."/>
            <person name="Satou Y."/>
            <person name="Campbell R.K."/>
            <person name="Chapman J."/>
            <person name="Degnan B."/>
            <person name="De Tomaso A."/>
            <person name="Davidson B."/>
            <person name="Di Gregorio A."/>
            <person name="Gelpke M."/>
            <person name="Goodstein D.M."/>
            <person name="Harafuji N."/>
            <person name="Hastings K.E."/>
            <person name="Ho I."/>
            <person name="Hotta K."/>
            <person name="Huang W."/>
            <person name="Kawashima T."/>
            <person name="Lemaire P."/>
            <person name="Martinez D."/>
            <person name="Meinertzhagen I.A."/>
            <person name="Necula S."/>
            <person name="Nonaka M."/>
            <person name="Putnam N."/>
            <person name="Rash S."/>
            <person name="Saiga H."/>
            <person name="Satake M."/>
            <person name="Terry A."/>
            <person name="Yamada L."/>
            <person name="Wang H.G."/>
            <person name="Awazu S."/>
            <person name="Azumi K."/>
            <person name="Boore J."/>
            <person name="Branno M."/>
            <person name="Chin-Bow S."/>
            <person name="DeSantis R."/>
            <person name="Doyle S."/>
            <person name="Francino P."/>
            <person name="Keys D.N."/>
            <person name="Haga S."/>
            <person name="Hayashi H."/>
            <person name="Hino K."/>
            <person name="Imai K.S."/>
            <person name="Inaba K."/>
            <person name="Kano S."/>
            <person name="Kobayashi K."/>
            <person name="Kobayashi M."/>
            <person name="Lee B.I."/>
            <person name="Makabe K.W."/>
            <person name="Manohar C."/>
            <person name="Matassi G."/>
            <person name="Medina M."/>
            <person name="Mochizuki Y."/>
            <person name="Mount S."/>
            <person name="Morishita T."/>
            <person name="Miura S."/>
            <person name="Nakayama A."/>
            <person name="Nishizaka S."/>
            <person name="Nomoto H."/>
            <person name="Ohta F."/>
            <person name="Oishi K."/>
            <person name="Rigoutsos I."/>
            <person name="Sano M."/>
            <person name="Sasaki A."/>
            <person name="Sasakura Y."/>
            <person name="Shoguchi E."/>
            <person name="Shin-i T."/>
            <person name="Spagnuolo A."/>
            <person name="Stainier D."/>
            <person name="Suzuki M.M."/>
            <person name="Tassy O."/>
            <person name="Takatori N."/>
            <person name="Tokuoka M."/>
            <person name="Yagi K."/>
            <person name="Yoshizaki F."/>
            <person name="Wada S."/>
            <person name="Zhang C."/>
            <person name="Hyatt P.D."/>
            <person name="Larimer F."/>
            <person name="Detter C."/>
            <person name="Doggett N."/>
            <person name="Glavina T."/>
            <person name="Hawkins T."/>
            <person name="Richardson P."/>
            <person name="Lucas S."/>
            <person name="Kohara Y."/>
            <person name="Levine M."/>
            <person name="Satoh N."/>
            <person name="Rokhsar D.S."/>
        </authorList>
    </citation>
    <scope>NUCLEOTIDE SEQUENCE [LARGE SCALE GENOMIC DNA]</scope>
</reference>
<dbReference type="InterPro" id="IPR051065">
    <property type="entry name" value="Ras-related_GTPase"/>
</dbReference>
<sequence length="202" mass="23366">TQRTTMQSTPFRRLRKQNSSVSGRSHRFRVAVFGQAGVGKTAFNVRFVTKRFIGEYDPTLESIYQRAYIVPPNYPVFYEIMDTPGQEENNSVMLEKIKWADAFVIVYSITDRQSFAEIPRLKFLVSHTISNNGQKYCTKSNTPIVIVGNKNDLSRDRMVSRSEGEKLALELGCSFYEISVRESIDEIAFIFEQLYRSFRQVE</sequence>
<dbReference type="PROSITE" id="PS51421">
    <property type="entry name" value="RAS"/>
    <property type="match status" value="1"/>
</dbReference>
<feature type="compositionally biased region" description="Polar residues" evidence="6">
    <location>
        <begin position="1"/>
        <end position="10"/>
    </location>
</feature>
<dbReference type="SMART" id="SM00174">
    <property type="entry name" value="RHO"/>
    <property type="match status" value="1"/>
</dbReference>
<dbReference type="SMART" id="SM00175">
    <property type="entry name" value="RAB"/>
    <property type="match status" value="1"/>
</dbReference>
<dbReference type="Proteomes" id="UP000008144">
    <property type="component" value="Chromosome 14"/>
</dbReference>
<reference evidence="7" key="2">
    <citation type="journal article" date="2008" name="Genome Biol.">
        <title>Improved genome assembly and evidence-based global gene model set for the chordate Ciona intestinalis: new insight into intron and operon populations.</title>
        <authorList>
            <person name="Satou Y."/>
            <person name="Mineta K."/>
            <person name="Ogasawara M."/>
            <person name="Sasakura Y."/>
            <person name="Shoguchi E."/>
            <person name="Ueno K."/>
            <person name="Yamada L."/>
            <person name="Matsumoto J."/>
            <person name="Wasserscheid J."/>
            <person name="Dewar K."/>
            <person name="Wiley G.B."/>
            <person name="Macmil S.L."/>
            <person name="Roe B.A."/>
            <person name="Zeller R.W."/>
            <person name="Hastings K.E."/>
            <person name="Lemaire P."/>
            <person name="Lindquist E."/>
            <person name="Endo T."/>
            <person name="Hotta K."/>
            <person name="Inaba K."/>
        </authorList>
    </citation>
    <scope>NUCLEOTIDE SEQUENCE [LARGE SCALE GENOMIC DNA]</scope>
    <source>
        <strain evidence="7">wild type</strain>
    </source>
</reference>
<dbReference type="InterPro" id="IPR001806">
    <property type="entry name" value="Small_GTPase"/>
</dbReference>
<dbReference type="Ensembl" id="ENSCINT00000026406.2">
    <property type="protein sequence ID" value="ENSCINP00000026160.2"/>
    <property type="gene ID" value="ENSCING00000014467.2"/>
</dbReference>
<dbReference type="EMBL" id="EAAA01001246">
    <property type="status" value="NOT_ANNOTATED_CDS"/>
    <property type="molecule type" value="Genomic_DNA"/>
</dbReference>
<dbReference type="STRING" id="7719.ENSCINP00000026160"/>
<gene>
    <name evidence="7" type="primary">LOC113474833</name>
</gene>
<dbReference type="SUPFAM" id="SSF52540">
    <property type="entry name" value="P-loop containing nucleoside triphosphate hydrolases"/>
    <property type="match status" value="1"/>
</dbReference>
<comment type="similarity">
    <text evidence="1">Belongs to the small GTPase superfamily. Ras family.</text>
</comment>
<dbReference type="AlphaFoldDB" id="F6YA88"/>
<evidence type="ECO:0000313" key="8">
    <source>
        <dbReference type="Proteomes" id="UP000008144"/>
    </source>
</evidence>
<dbReference type="GeneTree" id="ENSGT00940000164949"/>
<dbReference type="GO" id="GO:0005525">
    <property type="term" value="F:GTP binding"/>
    <property type="evidence" value="ECO:0007669"/>
    <property type="project" value="InterPro"/>
</dbReference>
<reference evidence="7" key="3">
    <citation type="submission" date="2025-08" db="UniProtKB">
        <authorList>
            <consortium name="Ensembl"/>
        </authorList>
    </citation>
    <scope>IDENTIFICATION</scope>
</reference>
<proteinExistence type="inferred from homology"/>
<dbReference type="NCBIfam" id="TIGR00231">
    <property type="entry name" value="small_GTP"/>
    <property type="match status" value="1"/>
</dbReference>
<dbReference type="PROSITE" id="PS51419">
    <property type="entry name" value="RAB"/>
    <property type="match status" value="1"/>
</dbReference>
<dbReference type="InterPro" id="IPR027417">
    <property type="entry name" value="P-loop_NTPase"/>
</dbReference>
<reference evidence="7" key="4">
    <citation type="submission" date="2025-09" db="UniProtKB">
        <authorList>
            <consortium name="Ensembl"/>
        </authorList>
    </citation>
    <scope>IDENTIFICATION</scope>
</reference>
<evidence type="ECO:0000256" key="4">
    <source>
        <dbReference type="ARBA" id="ARBA00022801"/>
    </source>
</evidence>
<comment type="catalytic activity">
    <reaction evidence="5">
        <text>GTP + H2O = GDP + phosphate + H(+)</text>
        <dbReference type="Rhea" id="RHEA:19669"/>
        <dbReference type="ChEBI" id="CHEBI:15377"/>
        <dbReference type="ChEBI" id="CHEBI:15378"/>
        <dbReference type="ChEBI" id="CHEBI:37565"/>
        <dbReference type="ChEBI" id="CHEBI:43474"/>
        <dbReference type="ChEBI" id="CHEBI:58189"/>
        <dbReference type="EC" id="3.6.5.2"/>
    </reaction>
</comment>
<evidence type="ECO:0000256" key="1">
    <source>
        <dbReference type="ARBA" id="ARBA00008344"/>
    </source>
</evidence>
<keyword evidence="3" id="KW-0547">Nucleotide-binding</keyword>
<dbReference type="SMART" id="SM00173">
    <property type="entry name" value="RAS"/>
    <property type="match status" value="1"/>
</dbReference>
<evidence type="ECO:0000256" key="3">
    <source>
        <dbReference type="ARBA" id="ARBA00022741"/>
    </source>
</evidence>
<accession>F6YA88</accession>
<dbReference type="OMA" id="WEETAGV"/>
<dbReference type="Pfam" id="PF00071">
    <property type="entry name" value="Ras"/>
    <property type="match status" value="1"/>
</dbReference>
<keyword evidence="8" id="KW-1185">Reference proteome</keyword>